<proteinExistence type="inferred from homology"/>
<keyword evidence="5" id="KW-1003">Cell membrane</keyword>
<comment type="caution">
    <text evidence="7">The sequence shown here is derived from an EMBL/GenBank/DDBJ whole genome shotgun (WGS) entry which is preliminary data.</text>
</comment>
<evidence type="ECO:0000256" key="1">
    <source>
        <dbReference type="ARBA" id="ARBA00004141"/>
    </source>
</evidence>
<dbReference type="EMBL" id="DSGB01000004">
    <property type="protein sequence ID" value="HER95947.1"/>
    <property type="molecule type" value="Genomic_DNA"/>
</dbReference>
<evidence type="ECO:0000256" key="4">
    <source>
        <dbReference type="ARBA" id="ARBA00023136"/>
    </source>
</evidence>
<dbReference type="InterPro" id="IPR000412">
    <property type="entry name" value="ABC_2_transport"/>
</dbReference>
<reference evidence="7" key="1">
    <citation type="journal article" date="2020" name="mSystems">
        <title>Genome- and Community-Level Interaction Insights into Carbon Utilization and Element Cycling Functions of Hydrothermarchaeota in Hydrothermal Sediment.</title>
        <authorList>
            <person name="Zhou Z."/>
            <person name="Liu Y."/>
            <person name="Xu W."/>
            <person name="Pan J."/>
            <person name="Luo Z.H."/>
            <person name="Li M."/>
        </authorList>
    </citation>
    <scope>NUCLEOTIDE SEQUENCE [LARGE SCALE GENOMIC DNA]</scope>
    <source>
        <strain evidence="7">SpSt-143</strain>
    </source>
</reference>
<organism evidence="7">
    <name type="scientific">Rhodothermus marinus</name>
    <name type="common">Rhodothermus obamensis</name>
    <dbReference type="NCBI Taxonomy" id="29549"/>
    <lineage>
        <taxon>Bacteria</taxon>
        <taxon>Pseudomonadati</taxon>
        <taxon>Rhodothermota</taxon>
        <taxon>Rhodothermia</taxon>
        <taxon>Rhodothermales</taxon>
        <taxon>Rhodothermaceae</taxon>
        <taxon>Rhodothermus</taxon>
    </lineage>
</organism>
<feature type="transmembrane region" description="Helical" evidence="5">
    <location>
        <begin position="229"/>
        <end position="251"/>
    </location>
</feature>
<comment type="similarity">
    <text evidence="5">Belongs to the ABC-2 integral membrane protein family.</text>
</comment>
<feature type="transmembrane region" description="Helical" evidence="5">
    <location>
        <begin position="59"/>
        <end position="84"/>
    </location>
</feature>
<dbReference type="PIRSF" id="PIRSF006648">
    <property type="entry name" value="DrrB"/>
    <property type="match status" value="1"/>
</dbReference>
<evidence type="ECO:0000256" key="2">
    <source>
        <dbReference type="ARBA" id="ARBA00022692"/>
    </source>
</evidence>
<keyword evidence="4 5" id="KW-0472">Membrane</keyword>
<accession>A0A7V2F6C1</accession>
<keyword evidence="3 5" id="KW-1133">Transmembrane helix</keyword>
<comment type="caution">
    <text evidence="5">Lacks conserved residue(s) required for the propagation of feature annotation.</text>
</comment>
<dbReference type="InterPro" id="IPR013525">
    <property type="entry name" value="ABC2_TM"/>
</dbReference>
<dbReference type="InterPro" id="IPR047817">
    <property type="entry name" value="ABC2_TM_bact-type"/>
</dbReference>
<feature type="domain" description="ABC transmembrane type-2" evidence="6">
    <location>
        <begin position="24"/>
        <end position="257"/>
    </location>
</feature>
<dbReference type="GO" id="GO:0140359">
    <property type="term" value="F:ABC-type transporter activity"/>
    <property type="evidence" value="ECO:0007669"/>
    <property type="project" value="InterPro"/>
</dbReference>
<dbReference type="PRINTS" id="PR00164">
    <property type="entry name" value="ABC2TRNSPORT"/>
</dbReference>
<feature type="transmembrane region" description="Helical" evidence="5">
    <location>
        <begin position="105"/>
        <end position="128"/>
    </location>
</feature>
<dbReference type="InterPro" id="IPR051784">
    <property type="entry name" value="Nod_factor_ABC_transporter"/>
</dbReference>
<keyword evidence="5" id="KW-0813">Transport</keyword>
<dbReference type="PROSITE" id="PS51012">
    <property type="entry name" value="ABC_TM2"/>
    <property type="match status" value="1"/>
</dbReference>
<dbReference type="AlphaFoldDB" id="A0A7V2F6C1"/>
<evidence type="ECO:0000256" key="5">
    <source>
        <dbReference type="RuleBase" id="RU361157"/>
    </source>
</evidence>
<gene>
    <name evidence="7" type="ORF">ENO59_05450</name>
</gene>
<evidence type="ECO:0000313" key="7">
    <source>
        <dbReference type="EMBL" id="HER95947.1"/>
    </source>
</evidence>
<dbReference type="PANTHER" id="PTHR43229">
    <property type="entry name" value="NODULATION PROTEIN J"/>
    <property type="match status" value="1"/>
</dbReference>
<feature type="transmembrane region" description="Helical" evidence="5">
    <location>
        <begin position="140"/>
        <end position="162"/>
    </location>
</feature>
<dbReference type="PANTHER" id="PTHR43229:SF2">
    <property type="entry name" value="NODULATION PROTEIN J"/>
    <property type="match status" value="1"/>
</dbReference>
<comment type="subcellular location">
    <subcellularLocation>
        <location evidence="5">Cell membrane</location>
        <topology evidence="5">Multi-pass membrane protein</topology>
    </subcellularLocation>
    <subcellularLocation>
        <location evidence="1">Membrane</location>
        <topology evidence="1">Multi-pass membrane protein</topology>
    </subcellularLocation>
</comment>
<dbReference type="Pfam" id="PF01061">
    <property type="entry name" value="ABC2_membrane"/>
    <property type="match status" value="1"/>
</dbReference>
<keyword evidence="2 5" id="KW-0812">Transmembrane</keyword>
<dbReference type="GO" id="GO:0043190">
    <property type="term" value="C:ATP-binding cassette (ABC) transporter complex"/>
    <property type="evidence" value="ECO:0007669"/>
    <property type="project" value="InterPro"/>
</dbReference>
<name>A0A7V2F6C1_RHOMR</name>
<evidence type="ECO:0000259" key="6">
    <source>
        <dbReference type="PROSITE" id="PS51012"/>
    </source>
</evidence>
<sequence>MNTFMLSVRALWWRELVKFVRDRARLLGALAQPLVFWLLLGLGFHRSIQLTGPATPGSYLAYLLPGMMALTMLFTAIFSTMALIEERRSGLLQALLVAPVARTALVLGYGLGSATLAFFEALLLLGLLPFVNGAQLTPTGLIQVLAVSLLAGLAFALLGLVVAWRSVSTRGYHAIMNVVLLPLWALSGAVFPIEGAAPVLQLLMRLNPVTYIVSALRQGLFGSDAAGAVGSPAGCLFITGLLTLALLFSAVHTVRRPLSRSTF</sequence>
<protein>
    <recommendedName>
        <fullName evidence="5">Transport permease protein</fullName>
    </recommendedName>
</protein>
<feature type="transmembrane region" description="Helical" evidence="5">
    <location>
        <begin position="174"/>
        <end position="193"/>
    </location>
</feature>
<evidence type="ECO:0000256" key="3">
    <source>
        <dbReference type="ARBA" id="ARBA00022989"/>
    </source>
</evidence>